<dbReference type="KEGG" id="cpoi:OE229_15705"/>
<dbReference type="EMBL" id="CP106879">
    <property type="protein sequence ID" value="UYC80541.1"/>
    <property type="molecule type" value="Genomic_DNA"/>
</dbReference>
<proteinExistence type="predicted"/>
<dbReference type="Proteomes" id="UP001062223">
    <property type="component" value="Chromosome"/>
</dbReference>
<evidence type="ECO:0000313" key="1">
    <source>
        <dbReference type="EMBL" id="UYC80541.1"/>
    </source>
</evidence>
<accession>A0A9Q9T3B9</accession>
<gene>
    <name evidence="1" type="ORF">OE229_15705</name>
</gene>
<protein>
    <submittedName>
        <fullName evidence="1">Uncharacterized protein</fullName>
    </submittedName>
</protein>
<name>A0A9Q9T3B9_9MICO</name>
<organism evidence="1 2">
    <name type="scientific">Curtobacterium poinsettiae</name>
    <dbReference type="NCBI Taxonomy" id="159612"/>
    <lineage>
        <taxon>Bacteria</taxon>
        <taxon>Bacillati</taxon>
        <taxon>Actinomycetota</taxon>
        <taxon>Actinomycetes</taxon>
        <taxon>Micrococcales</taxon>
        <taxon>Microbacteriaceae</taxon>
        <taxon>Curtobacterium</taxon>
    </lineage>
</organism>
<reference evidence="1" key="1">
    <citation type="submission" date="2022-09" db="EMBL/GenBank/DDBJ databases">
        <title>Taxonomy of Curtobacterium flaccumfaciens.</title>
        <authorList>
            <person name="Osdaghi E."/>
            <person name="Taghavi S.M."/>
            <person name="Hamidizade M."/>
            <person name="Abachi H."/>
            <person name="Fazliarab A."/>
            <person name="Baeyen S."/>
            <person name="Portier P."/>
            <person name="Van Vaerenbergh J."/>
            <person name="Jacques M.-A."/>
        </authorList>
    </citation>
    <scope>NUCLEOTIDE SEQUENCE</scope>
    <source>
        <strain evidence="1">AGQB46</strain>
    </source>
</reference>
<dbReference type="RefSeq" id="WP_263344712.1">
    <property type="nucleotide sequence ID" value="NZ_CP106879.1"/>
</dbReference>
<evidence type="ECO:0000313" key="2">
    <source>
        <dbReference type="Proteomes" id="UP001062223"/>
    </source>
</evidence>
<sequence length="132" mass="13912">MTRHRTNTRRAIVVTVLILGAAAVLFIGLRAALLFAGATEGDVPTSSSIPLPAGSKVVHEDKECASGGCWSVVSVQPPTGVSPSELSTALGTEPLARRPGTLWDPRVVNLTSKVQGELLVVRADYWSREAPP</sequence>
<dbReference type="AlphaFoldDB" id="A0A9Q9T3B9"/>